<keyword evidence="4" id="KW-1185">Reference proteome</keyword>
<dbReference type="SMART" id="SM00526">
    <property type="entry name" value="H15"/>
    <property type="match status" value="1"/>
</dbReference>
<gene>
    <name evidence="3" type="ORF">WMY93_026538</name>
</gene>
<evidence type="ECO:0000256" key="1">
    <source>
        <dbReference type="SAM" id="MobiDB-lite"/>
    </source>
</evidence>
<feature type="region of interest" description="Disordered" evidence="1">
    <location>
        <begin position="1"/>
        <end position="28"/>
    </location>
</feature>
<dbReference type="GO" id="GO:0003677">
    <property type="term" value="F:DNA binding"/>
    <property type="evidence" value="ECO:0007669"/>
    <property type="project" value="InterPro"/>
</dbReference>
<dbReference type="PROSITE" id="PS51504">
    <property type="entry name" value="H15"/>
    <property type="match status" value="1"/>
</dbReference>
<organism evidence="3 4">
    <name type="scientific">Mugilogobius chulae</name>
    <name type="common">yellowstripe goby</name>
    <dbReference type="NCBI Taxonomy" id="88201"/>
    <lineage>
        <taxon>Eukaryota</taxon>
        <taxon>Metazoa</taxon>
        <taxon>Chordata</taxon>
        <taxon>Craniata</taxon>
        <taxon>Vertebrata</taxon>
        <taxon>Euteleostomi</taxon>
        <taxon>Actinopterygii</taxon>
        <taxon>Neopterygii</taxon>
        <taxon>Teleostei</taxon>
        <taxon>Neoteleostei</taxon>
        <taxon>Acanthomorphata</taxon>
        <taxon>Gobiaria</taxon>
        <taxon>Gobiiformes</taxon>
        <taxon>Gobioidei</taxon>
        <taxon>Gobiidae</taxon>
        <taxon>Gobionellinae</taxon>
        <taxon>Mugilogobius</taxon>
    </lineage>
</organism>
<comment type="caution">
    <text evidence="3">The sequence shown here is derived from an EMBL/GenBank/DDBJ whole genome shotgun (WGS) entry which is preliminary data.</text>
</comment>
<evidence type="ECO:0000259" key="2">
    <source>
        <dbReference type="PROSITE" id="PS51504"/>
    </source>
</evidence>
<name>A0AAW0NAE6_9GOBI</name>
<dbReference type="Proteomes" id="UP001460270">
    <property type="component" value="Unassembled WGS sequence"/>
</dbReference>
<dbReference type="InterPro" id="IPR036388">
    <property type="entry name" value="WH-like_DNA-bd_sf"/>
</dbReference>
<evidence type="ECO:0000313" key="4">
    <source>
        <dbReference type="Proteomes" id="UP001460270"/>
    </source>
</evidence>
<sequence>MGRKAQAKTVMFTIPEESENSADSAGNGFAGTTCMRPLKSPAGKGLGKAGAKRLGRLLKRAVLSQESAQPEPPRPPGSTYLVKTPVRLFKHQILNTGVNSAQGSGMKRASPQVSQLILSLVSQCRQKGGMNMTELKQTLATEGYDVAKNNKHVTVVAKRLLNNKKLVQTRGKNLKINKAPEKTHPKSTNVPKTQARKTLKPESKRSKSAVKRHGKTQTRTQRSRARVAKRKPKLKASKNAEQRREGQWQKVKTHAGPGGLKHRTQDSVKLLEMGGVIRTSDIIN</sequence>
<evidence type="ECO:0000313" key="3">
    <source>
        <dbReference type="EMBL" id="KAK7886917.1"/>
    </source>
</evidence>
<feature type="compositionally biased region" description="Basic and acidic residues" evidence="1">
    <location>
        <begin position="238"/>
        <end position="247"/>
    </location>
</feature>
<proteinExistence type="predicted"/>
<dbReference type="AlphaFoldDB" id="A0AAW0NAE6"/>
<accession>A0AAW0NAE6</accession>
<protein>
    <recommendedName>
        <fullName evidence="2">H15 domain-containing protein</fullName>
    </recommendedName>
</protein>
<dbReference type="EMBL" id="JBBPFD010000019">
    <property type="protein sequence ID" value="KAK7886917.1"/>
    <property type="molecule type" value="Genomic_DNA"/>
</dbReference>
<feature type="domain" description="H15" evidence="2">
    <location>
        <begin position="109"/>
        <end position="178"/>
    </location>
</feature>
<dbReference type="Gene3D" id="1.10.10.10">
    <property type="entry name" value="Winged helix-like DNA-binding domain superfamily/Winged helix DNA-binding domain"/>
    <property type="match status" value="1"/>
</dbReference>
<feature type="region of interest" description="Disordered" evidence="1">
    <location>
        <begin position="169"/>
        <end position="266"/>
    </location>
</feature>
<dbReference type="GO" id="GO:0000786">
    <property type="term" value="C:nucleosome"/>
    <property type="evidence" value="ECO:0007669"/>
    <property type="project" value="InterPro"/>
</dbReference>
<feature type="compositionally biased region" description="Basic residues" evidence="1">
    <location>
        <begin position="206"/>
        <end position="236"/>
    </location>
</feature>
<reference evidence="4" key="1">
    <citation type="submission" date="2024-04" db="EMBL/GenBank/DDBJ databases">
        <title>Salinicola lusitanus LLJ914,a marine bacterium isolated from the Okinawa Trough.</title>
        <authorList>
            <person name="Li J."/>
        </authorList>
    </citation>
    <scope>NUCLEOTIDE SEQUENCE [LARGE SCALE GENOMIC DNA]</scope>
</reference>
<dbReference type="SUPFAM" id="SSF46785">
    <property type="entry name" value="Winged helix' DNA-binding domain"/>
    <property type="match status" value="1"/>
</dbReference>
<dbReference type="InterPro" id="IPR036390">
    <property type="entry name" value="WH_DNA-bd_sf"/>
</dbReference>
<dbReference type="InterPro" id="IPR005818">
    <property type="entry name" value="Histone_H1/H5_H15"/>
</dbReference>
<dbReference type="GO" id="GO:0006334">
    <property type="term" value="P:nucleosome assembly"/>
    <property type="evidence" value="ECO:0007669"/>
    <property type="project" value="InterPro"/>
</dbReference>